<evidence type="ECO:0000256" key="1">
    <source>
        <dbReference type="ARBA" id="ARBA00023136"/>
    </source>
</evidence>
<dbReference type="PANTHER" id="PTHR38038:SF1">
    <property type="entry name" value="PENICILLIN-BINDING PROTEIN ACTIVATOR LPOA"/>
    <property type="match status" value="1"/>
</dbReference>
<protein>
    <submittedName>
        <fullName evidence="2">Penicillin-binding protein activator</fullName>
    </submittedName>
</protein>
<gene>
    <name evidence="2" type="ORF">ESZ36_08830</name>
</gene>
<proteinExistence type="predicted"/>
<dbReference type="PROSITE" id="PS51257">
    <property type="entry name" value="PROKAR_LIPOPROTEIN"/>
    <property type="match status" value="1"/>
</dbReference>
<comment type="caution">
    <text evidence="2">The sequence shown here is derived from an EMBL/GenBank/DDBJ whole genome shotgun (WGS) entry which is preliminary data.</text>
</comment>
<dbReference type="SUPFAM" id="SSF53822">
    <property type="entry name" value="Periplasmic binding protein-like I"/>
    <property type="match status" value="1"/>
</dbReference>
<organism evidence="2 3">
    <name type="scientific">Colwellia demingiae</name>
    <dbReference type="NCBI Taxonomy" id="89401"/>
    <lineage>
        <taxon>Bacteria</taxon>
        <taxon>Pseudomonadati</taxon>
        <taxon>Pseudomonadota</taxon>
        <taxon>Gammaproteobacteria</taxon>
        <taxon>Alteromonadales</taxon>
        <taxon>Colwelliaceae</taxon>
        <taxon>Colwellia</taxon>
    </lineage>
</organism>
<accession>A0A5C6QIA9</accession>
<dbReference type="GO" id="GO:0030234">
    <property type="term" value="F:enzyme regulator activity"/>
    <property type="evidence" value="ECO:0007669"/>
    <property type="project" value="TreeGrafter"/>
</dbReference>
<dbReference type="GO" id="GO:0009252">
    <property type="term" value="P:peptidoglycan biosynthetic process"/>
    <property type="evidence" value="ECO:0007669"/>
    <property type="project" value="TreeGrafter"/>
</dbReference>
<evidence type="ECO:0000313" key="2">
    <source>
        <dbReference type="EMBL" id="TWX68886.1"/>
    </source>
</evidence>
<name>A0A5C6QIA9_9GAMM</name>
<evidence type="ECO:0000313" key="3">
    <source>
        <dbReference type="Proteomes" id="UP000321822"/>
    </source>
</evidence>
<dbReference type="PANTHER" id="PTHR38038">
    <property type="entry name" value="PENICILLIN-BINDING PROTEIN ACTIVATOR LPOA"/>
    <property type="match status" value="1"/>
</dbReference>
<sequence>MHFQHFKSQILPILLLTFLASCSTKQVPDAKTQTQALTEIEEVTDNAGALSAEQHIELAKTLDTNAAVGELLIATKLFYQQEDYSKALWLADKTLPLIDKNIINDNHEKVQLVLIKASSLQQLGYYAESHLQLNQLEQYAAENRILLTATYYRLLSAAFHEEKQPISALNAQLFEFSVTPANTQSQQQITNIWNNLQTLSQWQLNLLALDKAPDSKGWLMLTNLANKFGGNQAQMKYHLSIWQKKFKLHPANVIAKQLSTHVIAPKKIKNIAVILPLSGKQQSAGRAIQQGVLASFANDETKSLHFVDSNTVNWYGLTNDFTTLKVDYVIGPLLKSNVDKYISHTSAQTQSQNDGLLNASSGLFDINKAEDILNTSSINQGKSADYITAIDSDSAIKSYLQPTQNNKAIDTLLLNIPAKASLTRHHTVLSMRPEDEAKQAATTLSRQNFMHPVVLSQKNIVSKRIAQAFVKQWQRITGNSIEVVYYDTGAQMQENIKTSLSVDKSKARITKLKSRLNQSIKTKTRNRRDIDMIYLVGTPEQTRLVKPYIEVNISEFAEIIPVYASSRSHSTQTDYSSNSDLQGLTFTEIPWLLASEQNSELATMSQELWPKRSDGLSRLFAMGYDIYQLINKIPLMQQAPYLHHWGQTGVLKLNENSILTRSLLWGVYKKNRVISIAME</sequence>
<keyword evidence="3" id="KW-1185">Reference proteome</keyword>
<dbReference type="AlphaFoldDB" id="A0A5C6QIA9"/>
<dbReference type="CDD" id="cd06339">
    <property type="entry name" value="PBP1_YraM_LppC_lipoprotein-like"/>
    <property type="match status" value="1"/>
</dbReference>
<reference evidence="2 3" key="1">
    <citation type="submission" date="2019-07" db="EMBL/GenBank/DDBJ databases">
        <title>Genomes of sea-ice associated Colwellia species.</title>
        <authorList>
            <person name="Bowman J.P."/>
        </authorList>
    </citation>
    <scope>NUCLEOTIDE SEQUENCE [LARGE SCALE GENOMIC DNA]</scope>
    <source>
        <strain evidence="2 3">ACAM 459</strain>
    </source>
</reference>
<dbReference type="Pfam" id="PF04348">
    <property type="entry name" value="LppC"/>
    <property type="match status" value="2"/>
</dbReference>
<dbReference type="OrthoDB" id="6708821at2"/>
<dbReference type="InterPro" id="IPR028082">
    <property type="entry name" value="Peripla_BP_I"/>
</dbReference>
<dbReference type="GO" id="GO:0031241">
    <property type="term" value="C:periplasmic side of cell outer membrane"/>
    <property type="evidence" value="ECO:0007669"/>
    <property type="project" value="TreeGrafter"/>
</dbReference>
<dbReference type="InterPro" id="IPR007443">
    <property type="entry name" value="LpoA"/>
</dbReference>
<dbReference type="EMBL" id="VOLT01000004">
    <property type="protein sequence ID" value="TWX68886.1"/>
    <property type="molecule type" value="Genomic_DNA"/>
</dbReference>
<dbReference type="Gene3D" id="1.25.40.650">
    <property type="match status" value="1"/>
</dbReference>
<dbReference type="Gene3D" id="3.40.50.2300">
    <property type="match status" value="2"/>
</dbReference>
<dbReference type="Proteomes" id="UP000321822">
    <property type="component" value="Unassembled WGS sequence"/>
</dbReference>
<keyword evidence="1" id="KW-0472">Membrane</keyword>